<dbReference type="PROSITE" id="PS51194">
    <property type="entry name" value="HELICASE_CTER"/>
    <property type="match status" value="1"/>
</dbReference>
<evidence type="ECO:0000256" key="1">
    <source>
        <dbReference type="ARBA" id="ARBA00022741"/>
    </source>
</evidence>
<dbReference type="SMART" id="SM00487">
    <property type="entry name" value="DEXDc"/>
    <property type="match status" value="1"/>
</dbReference>
<dbReference type="FunFam" id="3.40.50.300:FF:000300">
    <property type="entry name" value="Transcription-repair-coupling factor"/>
    <property type="match status" value="1"/>
</dbReference>
<evidence type="ECO:0000313" key="11">
    <source>
        <dbReference type="Proteomes" id="UP000754644"/>
    </source>
</evidence>
<keyword evidence="7" id="KW-0234">DNA repair</keyword>
<evidence type="ECO:0000256" key="7">
    <source>
        <dbReference type="ARBA" id="ARBA00023204"/>
    </source>
</evidence>
<dbReference type="AlphaFoldDB" id="A0A972VZB3"/>
<dbReference type="EMBL" id="JABMOJ010000320">
    <property type="protein sequence ID" value="NQV65422.1"/>
    <property type="molecule type" value="Genomic_DNA"/>
</dbReference>
<dbReference type="InterPro" id="IPR011545">
    <property type="entry name" value="DEAD/DEAH_box_helicase_dom"/>
</dbReference>
<dbReference type="GO" id="GO:0005524">
    <property type="term" value="F:ATP binding"/>
    <property type="evidence" value="ECO:0007669"/>
    <property type="project" value="UniProtKB-KW"/>
</dbReference>
<dbReference type="Pfam" id="PF00271">
    <property type="entry name" value="Helicase_C"/>
    <property type="match status" value="1"/>
</dbReference>
<dbReference type="SUPFAM" id="SSF143517">
    <property type="entry name" value="TRCF domain-like"/>
    <property type="match status" value="1"/>
</dbReference>
<feature type="domain" description="Helicase ATP-binding" evidence="8">
    <location>
        <begin position="1"/>
        <end position="156"/>
    </location>
</feature>
<organism evidence="10 11">
    <name type="scientific">SAR86 cluster bacterium</name>
    <dbReference type="NCBI Taxonomy" id="2030880"/>
    <lineage>
        <taxon>Bacteria</taxon>
        <taxon>Pseudomonadati</taxon>
        <taxon>Pseudomonadota</taxon>
        <taxon>Gammaproteobacteria</taxon>
        <taxon>SAR86 cluster</taxon>
    </lineage>
</organism>
<evidence type="ECO:0000259" key="9">
    <source>
        <dbReference type="PROSITE" id="PS51194"/>
    </source>
</evidence>
<dbReference type="GO" id="GO:0006281">
    <property type="term" value="P:DNA repair"/>
    <property type="evidence" value="ECO:0007669"/>
    <property type="project" value="UniProtKB-KW"/>
</dbReference>
<dbReference type="InterPro" id="IPR047112">
    <property type="entry name" value="RecG/Mfd"/>
</dbReference>
<evidence type="ECO:0000259" key="8">
    <source>
        <dbReference type="PROSITE" id="PS51192"/>
    </source>
</evidence>
<keyword evidence="6" id="KW-0238">DNA-binding</keyword>
<feature type="domain" description="Helicase C-terminal" evidence="9">
    <location>
        <begin position="173"/>
        <end position="333"/>
    </location>
</feature>
<sequence>AMDHLICGDVGFGKTEVAMRAAFLAVHAGKQVAILVPTTLLAQQHNDTFKDRFADWPVSIESISRFKTKKEQKVVADKMAAGTVDIVIGTHGLIQAGMHFKDLGLVIIDEEHRFGVRQKEKLKSMRAEVDILTMTATPIPRTLNMAMSGMRDLTIIATPPAKRLSIKTFVRQGSDALVKEAIQRELMRGGQVYYLHNEVKTIENTAQKILEIIPEARVAIGHGQMRERELEQVMADFYHKRANVLVCTTIIETGIDIPNANTIIMDRADRFGLAQIHQLRGRVGRSHHQAYAYLLTPHPKAMTKDAVKRLEAISEAEDLGAGFILATHDLEIRGAGELLGDDQTGNMHSIGFPLYMEMLDRAVAAIKDGKTPNMDLPLREDTEINLRLPALIPEKYLPDVHSRLVLYKRISNAESSDQLRELQVEMIDRFGLLPEQTKTLFRVTALKLRAEKLGIKKLDAGPDGGKIEFAQSTPVDPFTIVQLIQAEPHRYRLPTANQLSFEENMEAPETRFQKIEKLFERLEQKIHGNVP</sequence>
<dbReference type="InterPro" id="IPR037235">
    <property type="entry name" value="TRCF-like_C_D7"/>
</dbReference>
<dbReference type="GO" id="GO:0003677">
    <property type="term" value="F:DNA binding"/>
    <property type="evidence" value="ECO:0007669"/>
    <property type="project" value="UniProtKB-KW"/>
</dbReference>
<dbReference type="PANTHER" id="PTHR47964">
    <property type="entry name" value="ATP-DEPENDENT DNA HELICASE HOMOLOG RECG, CHLOROPLASTIC"/>
    <property type="match status" value="1"/>
</dbReference>
<gene>
    <name evidence="10" type="ORF">HQ497_08650</name>
</gene>
<evidence type="ECO:0000313" key="10">
    <source>
        <dbReference type="EMBL" id="NQV65422.1"/>
    </source>
</evidence>
<comment type="caution">
    <text evidence="10">The sequence shown here is derived from an EMBL/GenBank/DDBJ whole genome shotgun (WGS) entry which is preliminary data.</text>
</comment>
<name>A0A972VZB3_9GAMM</name>
<dbReference type="Pfam" id="PF03461">
    <property type="entry name" value="TRCF"/>
    <property type="match status" value="1"/>
</dbReference>
<accession>A0A972VZB3</accession>
<dbReference type="InterPro" id="IPR001650">
    <property type="entry name" value="Helicase_C-like"/>
</dbReference>
<keyword evidence="3" id="KW-0378">Hydrolase</keyword>
<evidence type="ECO:0000256" key="2">
    <source>
        <dbReference type="ARBA" id="ARBA00022763"/>
    </source>
</evidence>
<proteinExistence type="predicted"/>
<reference evidence="10" key="1">
    <citation type="submission" date="2020-05" db="EMBL/GenBank/DDBJ databases">
        <title>Sulfur intermediates as new biogeochemical hubs in an aquatic model microbial ecosystem.</title>
        <authorList>
            <person name="Vigneron A."/>
        </authorList>
    </citation>
    <scope>NUCLEOTIDE SEQUENCE</scope>
    <source>
        <strain evidence="10">Bin.250</strain>
    </source>
</reference>
<dbReference type="PANTHER" id="PTHR47964:SF1">
    <property type="entry name" value="ATP-DEPENDENT DNA HELICASE HOMOLOG RECG, CHLOROPLASTIC"/>
    <property type="match status" value="1"/>
</dbReference>
<dbReference type="InterPro" id="IPR014001">
    <property type="entry name" value="Helicase_ATP-bd"/>
</dbReference>
<evidence type="ECO:0000256" key="4">
    <source>
        <dbReference type="ARBA" id="ARBA00022806"/>
    </source>
</evidence>
<keyword evidence="2" id="KW-0227">DNA damage</keyword>
<dbReference type="PROSITE" id="PS51192">
    <property type="entry name" value="HELICASE_ATP_BIND_1"/>
    <property type="match status" value="1"/>
</dbReference>
<dbReference type="Gene3D" id="3.90.1150.50">
    <property type="entry name" value="Transcription-repair-coupling factor, D7 domain"/>
    <property type="match status" value="1"/>
</dbReference>
<keyword evidence="5" id="KW-0067">ATP-binding</keyword>
<evidence type="ECO:0000256" key="5">
    <source>
        <dbReference type="ARBA" id="ARBA00022840"/>
    </source>
</evidence>
<evidence type="ECO:0000256" key="6">
    <source>
        <dbReference type="ARBA" id="ARBA00023125"/>
    </source>
</evidence>
<dbReference type="Proteomes" id="UP000754644">
    <property type="component" value="Unassembled WGS sequence"/>
</dbReference>
<keyword evidence="4 10" id="KW-0347">Helicase</keyword>
<feature type="non-terminal residue" evidence="10">
    <location>
        <position position="1"/>
    </location>
</feature>
<protein>
    <submittedName>
        <fullName evidence="10">DEAD/DEAH box helicase</fullName>
    </submittedName>
</protein>
<evidence type="ECO:0000256" key="3">
    <source>
        <dbReference type="ARBA" id="ARBA00022801"/>
    </source>
</evidence>
<keyword evidence="1" id="KW-0547">Nucleotide-binding</keyword>
<dbReference type="GO" id="GO:0003678">
    <property type="term" value="F:DNA helicase activity"/>
    <property type="evidence" value="ECO:0007669"/>
    <property type="project" value="TreeGrafter"/>
</dbReference>
<dbReference type="Pfam" id="PF00270">
    <property type="entry name" value="DEAD"/>
    <property type="match status" value="1"/>
</dbReference>
<dbReference type="SMART" id="SM00490">
    <property type="entry name" value="HELICc"/>
    <property type="match status" value="1"/>
</dbReference>
<dbReference type="GO" id="GO:0016787">
    <property type="term" value="F:hydrolase activity"/>
    <property type="evidence" value="ECO:0007669"/>
    <property type="project" value="UniProtKB-KW"/>
</dbReference>
<dbReference type="SUPFAM" id="SSF52540">
    <property type="entry name" value="P-loop containing nucleoside triphosphate hydrolases"/>
    <property type="match status" value="1"/>
</dbReference>
<dbReference type="InterPro" id="IPR005118">
    <property type="entry name" value="TRCF_C"/>
</dbReference>
<dbReference type="SMART" id="SM00982">
    <property type="entry name" value="TRCF"/>
    <property type="match status" value="1"/>
</dbReference>
<dbReference type="Gene3D" id="3.40.50.300">
    <property type="entry name" value="P-loop containing nucleotide triphosphate hydrolases"/>
    <property type="match status" value="2"/>
</dbReference>
<dbReference type="InterPro" id="IPR027417">
    <property type="entry name" value="P-loop_NTPase"/>
</dbReference>